<gene>
    <name evidence="8" type="ORF">QR680_004789</name>
</gene>
<keyword evidence="5" id="KW-0862">Zinc</keyword>
<dbReference type="InterPro" id="IPR011765">
    <property type="entry name" value="Pept_M16_N"/>
</dbReference>
<keyword evidence="6" id="KW-0482">Metalloprotease</keyword>
<protein>
    <recommendedName>
        <fullName evidence="7">Peptidase M16 N-terminal domain-containing protein</fullName>
    </recommendedName>
</protein>
<dbReference type="PANTHER" id="PTHR43690">
    <property type="entry name" value="NARDILYSIN"/>
    <property type="match status" value="1"/>
</dbReference>
<dbReference type="AlphaFoldDB" id="A0AA39LUJ3"/>
<evidence type="ECO:0000259" key="7">
    <source>
        <dbReference type="Pfam" id="PF00675"/>
    </source>
</evidence>
<organism evidence="8 9">
    <name type="scientific">Steinernema hermaphroditum</name>
    <dbReference type="NCBI Taxonomy" id="289476"/>
    <lineage>
        <taxon>Eukaryota</taxon>
        <taxon>Metazoa</taxon>
        <taxon>Ecdysozoa</taxon>
        <taxon>Nematoda</taxon>
        <taxon>Chromadorea</taxon>
        <taxon>Rhabditida</taxon>
        <taxon>Tylenchina</taxon>
        <taxon>Panagrolaimomorpha</taxon>
        <taxon>Strongyloidoidea</taxon>
        <taxon>Steinernematidae</taxon>
        <taxon>Steinernema</taxon>
    </lineage>
</organism>
<dbReference type="Pfam" id="PF00675">
    <property type="entry name" value="Peptidase_M16"/>
    <property type="match status" value="1"/>
</dbReference>
<keyword evidence="4" id="KW-0378">Hydrolase</keyword>
<keyword evidence="3" id="KW-0479">Metal-binding</keyword>
<evidence type="ECO:0000256" key="2">
    <source>
        <dbReference type="ARBA" id="ARBA00022670"/>
    </source>
</evidence>
<name>A0AA39LUJ3_9BILA</name>
<dbReference type="GO" id="GO:0005829">
    <property type="term" value="C:cytosol"/>
    <property type="evidence" value="ECO:0007669"/>
    <property type="project" value="TreeGrafter"/>
</dbReference>
<evidence type="ECO:0000256" key="6">
    <source>
        <dbReference type="ARBA" id="ARBA00023049"/>
    </source>
</evidence>
<dbReference type="GO" id="GO:0043171">
    <property type="term" value="P:peptide catabolic process"/>
    <property type="evidence" value="ECO:0007669"/>
    <property type="project" value="TreeGrafter"/>
</dbReference>
<dbReference type="GO" id="GO:0005739">
    <property type="term" value="C:mitochondrion"/>
    <property type="evidence" value="ECO:0007669"/>
    <property type="project" value="TreeGrafter"/>
</dbReference>
<dbReference type="EMBL" id="JAUCMV010000003">
    <property type="protein sequence ID" value="KAK0409835.1"/>
    <property type="molecule type" value="Genomic_DNA"/>
</dbReference>
<keyword evidence="9" id="KW-1185">Reference proteome</keyword>
<dbReference type="PANTHER" id="PTHR43690:SF18">
    <property type="entry name" value="INSULIN-DEGRADING ENZYME-RELATED"/>
    <property type="match status" value="1"/>
</dbReference>
<accession>A0AA39LUJ3</accession>
<evidence type="ECO:0000256" key="4">
    <source>
        <dbReference type="ARBA" id="ARBA00022801"/>
    </source>
</evidence>
<proteinExistence type="inferred from homology"/>
<dbReference type="Gene3D" id="3.30.830.10">
    <property type="entry name" value="Metalloenzyme, LuxS/M16 peptidase-like"/>
    <property type="match status" value="1"/>
</dbReference>
<evidence type="ECO:0000256" key="3">
    <source>
        <dbReference type="ARBA" id="ARBA00022723"/>
    </source>
</evidence>
<evidence type="ECO:0000313" key="8">
    <source>
        <dbReference type="EMBL" id="KAK0409835.1"/>
    </source>
</evidence>
<evidence type="ECO:0000313" key="9">
    <source>
        <dbReference type="Proteomes" id="UP001175271"/>
    </source>
</evidence>
<evidence type="ECO:0000256" key="5">
    <source>
        <dbReference type="ARBA" id="ARBA00022833"/>
    </source>
</evidence>
<dbReference type="GO" id="GO:0004222">
    <property type="term" value="F:metalloendopeptidase activity"/>
    <property type="evidence" value="ECO:0007669"/>
    <property type="project" value="TreeGrafter"/>
</dbReference>
<comment type="similarity">
    <text evidence="1">Belongs to the peptidase M16 family.</text>
</comment>
<feature type="domain" description="Peptidase M16 N-terminal" evidence="7">
    <location>
        <begin position="86"/>
        <end position="139"/>
    </location>
</feature>
<dbReference type="GO" id="GO:0051603">
    <property type="term" value="P:proteolysis involved in protein catabolic process"/>
    <property type="evidence" value="ECO:0007669"/>
    <property type="project" value="TreeGrafter"/>
</dbReference>
<sequence>MTSSRKVYWRDCRGWLLRERHCRTVDDKYEYSSTSNHPKELLAVLSIFHKVRLFRRFAGVGAGELMKQPLLELPRLGILERTESAFINNPRAVDYSVAMNVKVDNASDPDELPGLVHFCEHMVFQVTEKYPDENEFTELVYE</sequence>
<keyword evidence="2" id="KW-0645">Protease</keyword>
<dbReference type="GO" id="GO:0046872">
    <property type="term" value="F:metal ion binding"/>
    <property type="evidence" value="ECO:0007669"/>
    <property type="project" value="UniProtKB-KW"/>
</dbReference>
<dbReference type="Proteomes" id="UP001175271">
    <property type="component" value="Unassembled WGS sequence"/>
</dbReference>
<dbReference type="InterPro" id="IPR011249">
    <property type="entry name" value="Metalloenz_LuxS/M16"/>
</dbReference>
<dbReference type="SUPFAM" id="SSF63411">
    <property type="entry name" value="LuxS/MPP-like metallohydrolase"/>
    <property type="match status" value="1"/>
</dbReference>
<comment type="caution">
    <text evidence="8">The sequence shown here is derived from an EMBL/GenBank/DDBJ whole genome shotgun (WGS) entry which is preliminary data.</text>
</comment>
<evidence type="ECO:0000256" key="1">
    <source>
        <dbReference type="ARBA" id="ARBA00007261"/>
    </source>
</evidence>
<dbReference type="InterPro" id="IPR050626">
    <property type="entry name" value="Peptidase_M16"/>
</dbReference>
<reference evidence="8" key="1">
    <citation type="submission" date="2023-06" db="EMBL/GenBank/DDBJ databases">
        <title>Genomic analysis of the entomopathogenic nematode Steinernema hermaphroditum.</title>
        <authorList>
            <person name="Schwarz E.M."/>
            <person name="Heppert J.K."/>
            <person name="Baniya A."/>
            <person name="Schwartz H.T."/>
            <person name="Tan C.-H."/>
            <person name="Antoshechkin I."/>
            <person name="Sternberg P.W."/>
            <person name="Goodrich-Blair H."/>
            <person name="Dillman A.R."/>
        </authorList>
    </citation>
    <scope>NUCLEOTIDE SEQUENCE</scope>
    <source>
        <strain evidence="8">PS9179</strain>
        <tissue evidence="8">Whole animal</tissue>
    </source>
</reference>